<evidence type="ECO:0000313" key="2">
    <source>
        <dbReference type="EMBL" id="GIF74650.1"/>
    </source>
</evidence>
<proteinExistence type="predicted"/>
<dbReference type="CDD" id="cd07563">
    <property type="entry name" value="Peptidase_S41_IRBP"/>
    <property type="match status" value="1"/>
</dbReference>
<dbReference type="Gene3D" id="3.90.226.10">
    <property type="entry name" value="2-enoyl-CoA Hydratase, Chain A, domain 1"/>
    <property type="match status" value="1"/>
</dbReference>
<comment type="caution">
    <text evidence="2">The sequence shown here is derived from an EMBL/GenBank/DDBJ whole genome shotgun (WGS) entry which is preliminary data.</text>
</comment>
<dbReference type="Pfam" id="PF03572">
    <property type="entry name" value="Peptidase_S41"/>
    <property type="match status" value="1"/>
</dbReference>
<dbReference type="SMART" id="SM00245">
    <property type="entry name" value="TSPc"/>
    <property type="match status" value="1"/>
</dbReference>
<dbReference type="InterPro" id="IPR005151">
    <property type="entry name" value="Tail-specific_protease"/>
</dbReference>
<dbReference type="PANTHER" id="PTHR11261:SF3">
    <property type="entry name" value="RETINOL-BINDING PROTEIN 3"/>
    <property type="match status" value="1"/>
</dbReference>
<dbReference type="RefSeq" id="WP_203715394.1">
    <property type="nucleotide sequence ID" value="NZ_BONE01000033.1"/>
</dbReference>
<dbReference type="Proteomes" id="UP000604117">
    <property type="component" value="Unassembled WGS sequence"/>
</dbReference>
<protein>
    <recommendedName>
        <fullName evidence="1">Tail specific protease domain-containing protein</fullName>
    </recommendedName>
</protein>
<evidence type="ECO:0000313" key="3">
    <source>
        <dbReference type="Proteomes" id="UP000604117"/>
    </source>
</evidence>
<accession>A0ABQ4CTQ0</accession>
<evidence type="ECO:0000259" key="1">
    <source>
        <dbReference type="SMART" id="SM00245"/>
    </source>
</evidence>
<name>A0ABQ4CTQ0_9ACTN</name>
<gene>
    <name evidence="2" type="ORF">Asi02nite_41680</name>
</gene>
<organism evidence="2 3">
    <name type="scientific">Asanoa siamensis</name>
    <dbReference type="NCBI Taxonomy" id="926357"/>
    <lineage>
        <taxon>Bacteria</taxon>
        <taxon>Bacillati</taxon>
        <taxon>Actinomycetota</taxon>
        <taxon>Actinomycetes</taxon>
        <taxon>Micromonosporales</taxon>
        <taxon>Micromonosporaceae</taxon>
        <taxon>Asanoa</taxon>
    </lineage>
</organism>
<dbReference type="EMBL" id="BONE01000033">
    <property type="protein sequence ID" value="GIF74650.1"/>
    <property type="molecule type" value="Genomic_DNA"/>
</dbReference>
<keyword evidence="3" id="KW-1185">Reference proteome</keyword>
<feature type="domain" description="Tail specific protease" evidence="1">
    <location>
        <begin position="8"/>
        <end position="207"/>
    </location>
</feature>
<dbReference type="SUPFAM" id="SSF52096">
    <property type="entry name" value="ClpP/crotonase"/>
    <property type="match status" value="1"/>
</dbReference>
<sequence length="235" mass="24753">MPDGHGDDETDLATMTAWADRTGGGVSAVRRLDGGIAHLDLNPVLFPTVVAGDTVTAAMTLVATADALVLDLRRCLGGEPSMVTFICSYLFGGEPVELSGLFERTTGRVAQAWTLPYVPGRRFGPDKPVAVLVSGTTFSGGEQLAYDLQQTGRATLVGQRSRGGAHPRRAFRIDDHLELTVPVARSVSPVTGGNWEGTGVLPDVEATPDDTLPAALHLLRERLAGETQPAGNGLR</sequence>
<dbReference type="PANTHER" id="PTHR11261">
    <property type="entry name" value="INTERPHOTORECEPTOR RETINOID-BINDING PROTEIN"/>
    <property type="match status" value="1"/>
</dbReference>
<reference evidence="2 3" key="1">
    <citation type="submission" date="2021-01" db="EMBL/GenBank/DDBJ databases">
        <title>Whole genome shotgun sequence of Asanoa siamensis NBRC 107932.</title>
        <authorList>
            <person name="Komaki H."/>
            <person name="Tamura T."/>
        </authorList>
    </citation>
    <scope>NUCLEOTIDE SEQUENCE [LARGE SCALE GENOMIC DNA]</scope>
    <source>
        <strain evidence="2 3">NBRC 107932</strain>
    </source>
</reference>
<dbReference type="InterPro" id="IPR029045">
    <property type="entry name" value="ClpP/crotonase-like_dom_sf"/>
</dbReference>